<keyword evidence="1" id="KW-0812">Transmembrane</keyword>
<reference evidence="2 3" key="1">
    <citation type="submission" date="2018-11" db="EMBL/GenBank/DDBJ databases">
        <authorList>
            <consortium name="Pathogen Informatics"/>
        </authorList>
    </citation>
    <scope>NUCLEOTIDE SEQUENCE [LARGE SCALE GENOMIC DNA]</scope>
</reference>
<name>A0A3P7IFC8_STRVU</name>
<sequence length="103" mass="11844">MQHRELASMRGLNVCYMTRRNCTILKYKFLAIFLSIVLGIAIFLRTSFSNSGNESFNSAKLGQALRSDIDVLFSLATPNSYDTTPYNKNNLLPPFFRYTEKFE</sequence>
<accession>A0A3P7IFC8</accession>
<feature type="transmembrane region" description="Helical" evidence="1">
    <location>
        <begin position="29"/>
        <end position="48"/>
    </location>
</feature>
<gene>
    <name evidence="2" type="ORF">SVUK_LOCUS1581</name>
</gene>
<dbReference type="Proteomes" id="UP000270094">
    <property type="component" value="Unassembled WGS sequence"/>
</dbReference>
<feature type="non-terminal residue" evidence="2">
    <location>
        <position position="103"/>
    </location>
</feature>
<proteinExistence type="predicted"/>
<keyword evidence="1" id="KW-0472">Membrane</keyword>
<keyword evidence="1" id="KW-1133">Transmembrane helix</keyword>
<dbReference type="AlphaFoldDB" id="A0A3P7IFC8"/>
<organism evidence="2 3">
    <name type="scientific">Strongylus vulgaris</name>
    <name type="common">Blood worm</name>
    <dbReference type="NCBI Taxonomy" id="40348"/>
    <lineage>
        <taxon>Eukaryota</taxon>
        <taxon>Metazoa</taxon>
        <taxon>Ecdysozoa</taxon>
        <taxon>Nematoda</taxon>
        <taxon>Chromadorea</taxon>
        <taxon>Rhabditida</taxon>
        <taxon>Rhabditina</taxon>
        <taxon>Rhabditomorpha</taxon>
        <taxon>Strongyloidea</taxon>
        <taxon>Strongylidae</taxon>
        <taxon>Strongylus</taxon>
    </lineage>
</organism>
<protein>
    <submittedName>
        <fullName evidence="2">Uncharacterized protein</fullName>
    </submittedName>
</protein>
<evidence type="ECO:0000256" key="1">
    <source>
        <dbReference type="SAM" id="Phobius"/>
    </source>
</evidence>
<dbReference type="EMBL" id="UYYB01003203">
    <property type="protein sequence ID" value="VDM66583.1"/>
    <property type="molecule type" value="Genomic_DNA"/>
</dbReference>
<evidence type="ECO:0000313" key="3">
    <source>
        <dbReference type="Proteomes" id="UP000270094"/>
    </source>
</evidence>
<evidence type="ECO:0000313" key="2">
    <source>
        <dbReference type="EMBL" id="VDM66583.1"/>
    </source>
</evidence>
<keyword evidence="3" id="KW-1185">Reference proteome</keyword>